<sequence>MAGQPTRKRDGVTYVKAGTSTSTEVQQTEPEVLSYCRCTGQELTTLPEYASIPSYTGDLPSPLQFMWYVPEGNEVLKTEIPDSEIRGWIRDAAKYHGIPHILLAVILQQENGPGASKTLQTLQFGERSLTTFLAIVDEVAFDIVPDRIAGSSSGFVNMSRNTLRKAATYTEDYYCKRPMPEDVQYRIFGYNQDTRIPGDDWKADLYYAAAHLRELIDRVTGTPCHKGNLTAQQLKAVIGAYNGSGPLAEKYASDAMNLLERAKMGTASLYFYER</sequence>
<dbReference type="AlphaFoldDB" id="A0A653B4J0"/>
<dbReference type="EMBL" id="LR130779">
    <property type="protein sequence ID" value="VDN63477.1"/>
    <property type="molecule type" value="Genomic_DNA"/>
</dbReference>
<protein>
    <submittedName>
        <fullName evidence="1">Uncharacterized protein</fullName>
    </submittedName>
</protein>
<organism evidence="1">
    <name type="scientific">Ectopseudomonas oleovorans</name>
    <name type="common">Pseudomonas oleovorans</name>
    <dbReference type="NCBI Taxonomy" id="301"/>
    <lineage>
        <taxon>Bacteria</taxon>
        <taxon>Pseudomonadati</taxon>
        <taxon>Pseudomonadota</taxon>
        <taxon>Gammaproteobacteria</taxon>
        <taxon>Pseudomonadales</taxon>
        <taxon>Pseudomonadaceae</taxon>
        <taxon>Ectopseudomonas</taxon>
    </lineage>
</organism>
<gene>
    <name evidence="1" type="ORF">POT9AD_2502</name>
</gene>
<name>A0A653B4J0_ECTOL</name>
<reference evidence="1" key="1">
    <citation type="submission" date="2018-11" db="EMBL/GenBank/DDBJ databases">
        <authorList>
            <consortium name="Genoscope - CEA"/>
            <person name="William W."/>
        </authorList>
    </citation>
    <scope>NUCLEOTIDE SEQUENCE [LARGE SCALE GENOMIC DNA]</scope>
    <source>
        <strain evidence="1">T9AD</strain>
    </source>
</reference>
<evidence type="ECO:0000313" key="1">
    <source>
        <dbReference type="EMBL" id="VDN63477.1"/>
    </source>
</evidence>
<accession>A0A653B4J0</accession>
<proteinExistence type="predicted"/>